<dbReference type="CDD" id="cd00586">
    <property type="entry name" value="4HBT"/>
    <property type="match status" value="1"/>
</dbReference>
<accession>A0A4Y3KNF4</accession>
<proteinExistence type="predicted"/>
<dbReference type="InterPro" id="IPR051490">
    <property type="entry name" value="THEM6_lcsJ_thioesterase"/>
</dbReference>
<dbReference type="OrthoDB" id="3727779at2"/>
<dbReference type="InterPro" id="IPR029069">
    <property type="entry name" value="HotDog_dom_sf"/>
</dbReference>
<protein>
    <submittedName>
        <fullName evidence="1">Thioesterase</fullName>
    </submittedName>
</protein>
<evidence type="ECO:0000313" key="1">
    <source>
        <dbReference type="EMBL" id="GEA84438.1"/>
    </source>
</evidence>
<sequence length="180" mass="20021">MIRTLQLAAATFRPRRAVPGQDLLSPSVTRMRVHLSDLDLYRHVNNGIYLQCMDVARSNFLADLGAFDALNERGWYPVVAAQTIKYRRSLTFRQRFEITTTVLGWDERVVYLEQAFSRAGRDGAPEHVARGIVAGRFLARDGARVSGPEVVELIVGAPMPSPTLPEDVASWARAVDVAAR</sequence>
<name>A0A4Y3KNF4_9CELL</name>
<evidence type="ECO:0000313" key="2">
    <source>
        <dbReference type="Proteomes" id="UP000320461"/>
    </source>
</evidence>
<dbReference type="EMBL" id="BJLQ01000014">
    <property type="protein sequence ID" value="GEA84438.1"/>
    <property type="molecule type" value="Genomic_DNA"/>
</dbReference>
<dbReference type="AlphaFoldDB" id="A0A4Y3KNF4"/>
<reference evidence="1 2" key="1">
    <citation type="submission" date="2019-06" db="EMBL/GenBank/DDBJ databases">
        <title>Whole genome shotgun sequence of Cellulomonas gelida NBRC 3748.</title>
        <authorList>
            <person name="Hosoyama A."/>
            <person name="Uohara A."/>
            <person name="Ohji S."/>
            <person name="Ichikawa N."/>
        </authorList>
    </citation>
    <scope>NUCLEOTIDE SEQUENCE [LARGE SCALE GENOMIC DNA]</scope>
    <source>
        <strain evidence="1 2">NBRC 3748</strain>
    </source>
</reference>
<organism evidence="1 2">
    <name type="scientific">Cellulomonas gelida</name>
    <dbReference type="NCBI Taxonomy" id="1712"/>
    <lineage>
        <taxon>Bacteria</taxon>
        <taxon>Bacillati</taxon>
        <taxon>Actinomycetota</taxon>
        <taxon>Actinomycetes</taxon>
        <taxon>Micrococcales</taxon>
        <taxon>Cellulomonadaceae</taxon>
        <taxon>Cellulomonas</taxon>
    </lineage>
</organism>
<dbReference type="PANTHER" id="PTHR12475">
    <property type="match status" value="1"/>
</dbReference>
<dbReference type="SUPFAM" id="SSF54637">
    <property type="entry name" value="Thioesterase/thiol ester dehydrase-isomerase"/>
    <property type="match status" value="1"/>
</dbReference>
<keyword evidence="2" id="KW-1185">Reference proteome</keyword>
<dbReference type="PANTHER" id="PTHR12475:SF4">
    <property type="entry name" value="PROTEIN THEM6"/>
    <property type="match status" value="1"/>
</dbReference>
<dbReference type="Gene3D" id="3.10.129.10">
    <property type="entry name" value="Hotdog Thioesterase"/>
    <property type="match status" value="1"/>
</dbReference>
<comment type="caution">
    <text evidence="1">The sequence shown here is derived from an EMBL/GenBank/DDBJ whole genome shotgun (WGS) entry which is preliminary data.</text>
</comment>
<dbReference type="Proteomes" id="UP000320461">
    <property type="component" value="Unassembled WGS sequence"/>
</dbReference>
<dbReference type="RefSeq" id="WP_141370240.1">
    <property type="nucleotide sequence ID" value="NZ_BJLQ01000014.1"/>
</dbReference>
<dbReference type="Pfam" id="PF13279">
    <property type="entry name" value="4HBT_2"/>
    <property type="match status" value="1"/>
</dbReference>
<gene>
    <name evidence="1" type="ORF">CGE01nite_16890</name>
</gene>